<accession>A0A229R936</accession>
<sequence length="127" mass="14952">MWSNGDERLVFVVERELWARRKHGVDFYGCYRLGPDGRVTDRIWEETGLYDQPGKHRMDGRFTHSGEYLILTPVFKSGGRQRILHVADGTMRTVRLPATTHLFDHADGLWWTRTETKVLRYPDNEVF</sequence>
<dbReference type="EMBL" id="NMQU01000158">
    <property type="protein sequence ID" value="OXM43158.1"/>
    <property type="molecule type" value="Genomic_DNA"/>
</dbReference>
<gene>
    <name evidence="1" type="ORF">CFP75_39855</name>
</gene>
<dbReference type="RefSeq" id="WP_020636147.1">
    <property type="nucleotide sequence ID" value="NZ_KB913032.1"/>
</dbReference>
<protein>
    <submittedName>
        <fullName evidence="1">Uncharacterized protein</fullName>
    </submittedName>
</protein>
<comment type="caution">
    <text evidence="1">The sequence shown here is derived from an EMBL/GenBank/DDBJ whole genome shotgun (WGS) entry which is preliminary data.</text>
</comment>
<keyword evidence="2" id="KW-1185">Reference proteome</keyword>
<dbReference type="Proteomes" id="UP000215563">
    <property type="component" value="Unassembled WGS sequence"/>
</dbReference>
<reference evidence="1 2" key="1">
    <citation type="submission" date="2017-07" db="EMBL/GenBank/DDBJ databases">
        <title>Amycolatopsis alba DSM 44262 Genome sequencing and assembly.</title>
        <authorList>
            <person name="Kaur N."/>
            <person name="Mayilraj S."/>
        </authorList>
    </citation>
    <scope>NUCLEOTIDE SEQUENCE [LARGE SCALE GENOMIC DNA]</scope>
    <source>
        <strain evidence="1 2">DSM 44262</strain>
    </source>
</reference>
<dbReference type="OrthoDB" id="357461at2"/>
<dbReference type="AlphaFoldDB" id="A0A229R936"/>
<evidence type="ECO:0000313" key="1">
    <source>
        <dbReference type="EMBL" id="OXM43158.1"/>
    </source>
</evidence>
<organism evidence="1 2">
    <name type="scientific">Amycolatopsis alba DSM 44262</name>
    <dbReference type="NCBI Taxonomy" id="1125972"/>
    <lineage>
        <taxon>Bacteria</taxon>
        <taxon>Bacillati</taxon>
        <taxon>Actinomycetota</taxon>
        <taxon>Actinomycetes</taxon>
        <taxon>Pseudonocardiales</taxon>
        <taxon>Pseudonocardiaceae</taxon>
        <taxon>Amycolatopsis</taxon>
    </lineage>
</organism>
<proteinExistence type="predicted"/>
<evidence type="ECO:0000313" key="2">
    <source>
        <dbReference type="Proteomes" id="UP000215563"/>
    </source>
</evidence>
<name>A0A229R936_AMYAL</name>